<keyword evidence="1" id="KW-1133">Transmembrane helix</keyword>
<keyword evidence="1" id="KW-0472">Membrane</keyword>
<evidence type="ECO:0000313" key="3">
    <source>
        <dbReference type="Proteomes" id="UP001165090"/>
    </source>
</evidence>
<evidence type="ECO:0000256" key="1">
    <source>
        <dbReference type="SAM" id="Phobius"/>
    </source>
</evidence>
<keyword evidence="1" id="KW-0812">Transmembrane</keyword>
<proteinExistence type="predicted"/>
<keyword evidence="3" id="KW-1185">Reference proteome</keyword>
<name>A0ABQ5RYY8_9CHLO</name>
<comment type="caution">
    <text evidence="2">The sequence shown here is derived from an EMBL/GenBank/DDBJ whole genome shotgun (WGS) entry which is preliminary data.</text>
</comment>
<accession>A0ABQ5RYY8</accession>
<reference evidence="2 3" key="1">
    <citation type="journal article" date="2023" name="IScience">
        <title>Expanded male sex-determining region conserved during the evolution of homothallism in the green alga Volvox.</title>
        <authorList>
            <person name="Yamamoto K."/>
            <person name="Matsuzaki R."/>
            <person name="Mahakham W."/>
            <person name="Heman W."/>
            <person name="Sekimoto H."/>
            <person name="Kawachi M."/>
            <person name="Minakuchi Y."/>
            <person name="Toyoda A."/>
            <person name="Nozaki H."/>
        </authorList>
    </citation>
    <scope>NUCLEOTIDE SEQUENCE [LARGE SCALE GENOMIC DNA]</scope>
    <source>
        <strain evidence="2 3">NIES-4468</strain>
    </source>
</reference>
<sequence length="139" mass="15576">MAMIFSPSPTRCLGSTQRHELRLGQQPTHDTVPWRFWLSSQREATRQCHLISPFTRIPVRQKWILLAGAMDAMPTWTLDQIAGLVFGAVMIAAILSARQVDVMVAKAQRRQLGLCEECGGVFEPGNCKQQNCPAKRKIS</sequence>
<protein>
    <submittedName>
        <fullName evidence="2">Uncharacterized protein</fullName>
    </submittedName>
</protein>
<organism evidence="2 3">
    <name type="scientific">Volvox africanus</name>
    <dbReference type="NCBI Taxonomy" id="51714"/>
    <lineage>
        <taxon>Eukaryota</taxon>
        <taxon>Viridiplantae</taxon>
        <taxon>Chlorophyta</taxon>
        <taxon>core chlorophytes</taxon>
        <taxon>Chlorophyceae</taxon>
        <taxon>CS clade</taxon>
        <taxon>Chlamydomonadales</taxon>
        <taxon>Volvocaceae</taxon>
        <taxon>Volvox</taxon>
    </lineage>
</organism>
<feature type="transmembrane region" description="Helical" evidence="1">
    <location>
        <begin position="81"/>
        <end position="100"/>
    </location>
</feature>
<dbReference type="EMBL" id="BSDZ01000013">
    <property type="protein sequence ID" value="GLI62735.1"/>
    <property type="molecule type" value="Genomic_DNA"/>
</dbReference>
<dbReference type="Proteomes" id="UP001165090">
    <property type="component" value="Unassembled WGS sequence"/>
</dbReference>
<gene>
    <name evidence="2" type="ORF">VaNZ11_005466</name>
</gene>
<evidence type="ECO:0000313" key="2">
    <source>
        <dbReference type="EMBL" id="GLI62735.1"/>
    </source>
</evidence>